<keyword evidence="1" id="KW-0812">Transmembrane</keyword>
<reference evidence="2 3" key="1">
    <citation type="submission" date="2017-12" db="EMBL/GenBank/DDBJ databases">
        <title>Genomic Encyclopedia of Type Strains, Phase III (KMG-III): the genomes of soil and plant-associated and newly described type strains.</title>
        <authorList>
            <person name="Whitman W."/>
        </authorList>
    </citation>
    <scope>NUCLEOTIDE SEQUENCE [LARGE SCALE GENOMIC DNA]</scope>
    <source>
        <strain evidence="2 3">LP43</strain>
    </source>
</reference>
<dbReference type="OrthoDB" id="1524706at2"/>
<comment type="caution">
    <text evidence="2">The sequence shown here is derived from an EMBL/GenBank/DDBJ whole genome shotgun (WGS) entry which is preliminary data.</text>
</comment>
<dbReference type="EMBL" id="PJMU01000001">
    <property type="protein sequence ID" value="PKV75135.1"/>
    <property type="molecule type" value="Genomic_DNA"/>
</dbReference>
<name>A0A2N3V0J2_9BACT</name>
<accession>A0A2N3V0J2</accession>
<feature type="transmembrane region" description="Helical" evidence="1">
    <location>
        <begin position="6"/>
        <end position="23"/>
    </location>
</feature>
<dbReference type="RefSeq" id="WP_101442403.1">
    <property type="nucleotide sequence ID" value="NZ_PJMU01000001.1"/>
</dbReference>
<evidence type="ECO:0000313" key="3">
    <source>
        <dbReference type="Proteomes" id="UP000233782"/>
    </source>
</evidence>
<evidence type="ECO:0000313" key="2">
    <source>
        <dbReference type="EMBL" id="PKV75135.1"/>
    </source>
</evidence>
<sequence>MDTSTIVLGILSMALFVIPIYYIQHKQKSNANKAKQPFMEAASRHGLQLGQHDFWNEQYGIGLDETNNRLFFWHLDGQKTQAEVIDLDTVKQCSLENLHRDVNGNRIIDTIGLRLSVSGGKASNLYLPFYDKEGSMMLSGELQLAEKWQGIIKQRLVSKQAMPV</sequence>
<proteinExistence type="predicted"/>
<keyword evidence="1" id="KW-1133">Transmembrane helix</keyword>
<dbReference type="Proteomes" id="UP000233782">
    <property type="component" value="Unassembled WGS sequence"/>
</dbReference>
<keyword evidence="3" id="KW-1185">Reference proteome</keyword>
<organism evidence="2 3">
    <name type="scientific">Pontibacter ramchanderi</name>
    <dbReference type="NCBI Taxonomy" id="1179743"/>
    <lineage>
        <taxon>Bacteria</taxon>
        <taxon>Pseudomonadati</taxon>
        <taxon>Bacteroidota</taxon>
        <taxon>Cytophagia</taxon>
        <taxon>Cytophagales</taxon>
        <taxon>Hymenobacteraceae</taxon>
        <taxon>Pontibacter</taxon>
    </lineage>
</organism>
<gene>
    <name evidence="2" type="ORF">BD749_0073</name>
</gene>
<keyword evidence="1" id="KW-0472">Membrane</keyword>
<dbReference type="AlphaFoldDB" id="A0A2N3V0J2"/>
<evidence type="ECO:0000256" key="1">
    <source>
        <dbReference type="SAM" id="Phobius"/>
    </source>
</evidence>
<protein>
    <submittedName>
        <fullName evidence="2">Uncharacterized protein</fullName>
    </submittedName>
</protein>